<dbReference type="Proteomes" id="UP001148838">
    <property type="component" value="Unassembled WGS sequence"/>
</dbReference>
<keyword evidence="4" id="KW-0560">Oxidoreductase</keyword>
<organism evidence="6 7">
    <name type="scientific">Periplaneta americana</name>
    <name type="common">American cockroach</name>
    <name type="synonym">Blatta americana</name>
    <dbReference type="NCBI Taxonomy" id="6978"/>
    <lineage>
        <taxon>Eukaryota</taxon>
        <taxon>Metazoa</taxon>
        <taxon>Ecdysozoa</taxon>
        <taxon>Arthropoda</taxon>
        <taxon>Hexapoda</taxon>
        <taxon>Insecta</taxon>
        <taxon>Pterygota</taxon>
        <taxon>Neoptera</taxon>
        <taxon>Polyneoptera</taxon>
        <taxon>Dictyoptera</taxon>
        <taxon>Blattodea</taxon>
        <taxon>Blattoidea</taxon>
        <taxon>Blattidae</taxon>
        <taxon>Blattinae</taxon>
        <taxon>Periplaneta</taxon>
    </lineage>
</organism>
<evidence type="ECO:0000256" key="2">
    <source>
        <dbReference type="ARBA" id="ARBA00006787"/>
    </source>
</evidence>
<evidence type="ECO:0000256" key="3">
    <source>
        <dbReference type="ARBA" id="ARBA00022723"/>
    </source>
</evidence>
<evidence type="ECO:0000256" key="4">
    <source>
        <dbReference type="ARBA" id="ARBA00023002"/>
    </source>
</evidence>
<comment type="caution">
    <text evidence="6">The sequence shown here is derived from an EMBL/GenBank/DDBJ whole genome shotgun (WGS) entry which is preliminary data.</text>
</comment>
<evidence type="ECO:0008006" key="8">
    <source>
        <dbReference type="Google" id="ProtNLM"/>
    </source>
</evidence>
<gene>
    <name evidence="6" type="ORF">ANN_08320</name>
</gene>
<comment type="similarity">
    <text evidence="2">Belongs to the carotenoid oxygenase family.</text>
</comment>
<keyword evidence="3" id="KW-0479">Metal-binding</keyword>
<dbReference type="Pfam" id="PF03055">
    <property type="entry name" value="RPE65"/>
    <property type="match status" value="1"/>
</dbReference>
<dbReference type="EMBL" id="JAJSOF020000017">
    <property type="protein sequence ID" value="KAJ4440182.1"/>
    <property type="molecule type" value="Genomic_DNA"/>
</dbReference>
<reference evidence="6 7" key="1">
    <citation type="journal article" date="2022" name="Allergy">
        <title>Genome assembly and annotation of Periplaneta americana reveal a comprehensive cockroach allergen profile.</title>
        <authorList>
            <person name="Wang L."/>
            <person name="Xiong Q."/>
            <person name="Saelim N."/>
            <person name="Wang L."/>
            <person name="Nong W."/>
            <person name="Wan A.T."/>
            <person name="Shi M."/>
            <person name="Liu X."/>
            <person name="Cao Q."/>
            <person name="Hui J.H.L."/>
            <person name="Sookrung N."/>
            <person name="Leung T.F."/>
            <person name="Tungtrongchitr A."/>
            <person name="Tsui S.K.W."/>
        </authorList>
    </citation>
    <scope>NUCLEOTIDE SEQUENCE [LARGE SCALE GENOMIC DNA]</scope>
    <source>
        <strain evidence="6">PWHHKU_190912</strain>
    </source>
</reference>
<keyword evidence="7" id="KW-1185">Reference proteome</keyword>
<evidence type="ECO:0000313" key="7">
    <source>
        <dbReference type="Proteomes" id="UP001148838"/>
    </source>
</evidence>
<comment type="cofactor">
    <cofactor evidence="1">
        <name>Fe(2+)</name>
        <dbReference type="ChEBI" id="CHEBI:29033"/>
    </cofactor>
</comment>
<keyword evidence="5" id="KW-0408">Iron</keyword>
<dbReference type="PANTHER" id="PTHR10543">
    <property type="entry name" value="BETA-CAROTENE DIOXYGENASE"/>
    <property type="match status" value="1"/>
</dbReference>
<proteinExistence type="inferred from homology"/>
<evidence type="ECO:0000256" key="1">
    <source>
        <dbReference type="ARBA" id="ARBA00001954"/>
    </source>
</evidence>
<accession>A0ABQ8T2L7</accession>
<evidence type="ECO:0000256" key="5">
    <source>
        <dbReference type="ARBA" id="ARBA00023004"/>
    </source>
</evidence>
<name>A0ABQ8T2L7_PERAM</name>
<dbReference type="InterPro" id="IPR004294">
    <property type="entry name" value="Carotenoid_Oase"/>
</dbReference>
<sequence length="160" mass="17950">MQVDPYIICFFSDKELKYDFKGISSISSGPDADLLKKLEAGEDLYPCCDTSIWLRSCSEEVVEPLQGEVTGSIPKWLKGTLLRNGPGSLKVGDMTFGHLFDGSALLHRFAIRGHHVTYQSRFLHTQTYQRNIAAKRIVVTEFGTKAVPDPCQTIFQRYSA</sequence>
<protein>
    <recommendedName>
        <fullName evidence="8">Per a allergen</fullName>
    </recommendedName>
</protein>
<evidence type="ECO:0000313" key="6">
    <source>
        <dbReference type="EMBL" id="KAJ4440182.1"/>
    </source>
</evidence>
<dbReference type="PANTHER" id="PTHR10543:SF24">
    <property type="entry name" value="CAROTENOID ISOMEROOXYGENASE"/>
    <property type="match status" value="1"/>
</dbReference>